<organism evidence="2 3">
    <name type="scientific">Culex pipiens pipiens</name>
    <name type="common">Northern house mosquito</name>
    <dbReference type="NCBI Taxonomy" id="38569"/>
    <lineage>
        <taxon>Eukaryota</taxon>
        <taxon>Metazoa</taxon>
        <taxon>Ecdysozoa</taxon>
        <taxon>Arthropoda</taxon>
        <taxon>Hexapoda</taxon>
        <taxon>Insecta</taxon>
        <taxon>Pterygota</taxon>
        <taxon>Neoptera</taxon>
        <taxon>Endopterygota</taxon>
        <taxon>Diptera</taxon>
        <taxon>Nematocera</taxon>
        <taxon>Culicoidea</taxon>
        <taxon>Culicidae</taxon>
        <taxon>Culicinae</taxon>
        <taxon>Culicini</taxon>
        <taxon>Culex</taxon>
        <taxon>Culex</taxon>
    </lineage>
</organism>
<evidence type="ECO:0000313" key="3">
    <source>
        <dbReference type="Proteomes" id="UP001562425"/>
    </source>
</evidence>
<dbReference type="InterPro" id="IPR028730">
    <property type="entry name" value="ZFYVE26"/>
</dbReference>
<reference evidence="2 3" key="1">
    <citation type="submission" date="2024-05" db="EMBL/GenBank/DDBJ databases">
        <title>Culex pipiens pipiens assembly and annotation.</title>
        <authorList>
            <person name="Alout H."/>
            <person name="Durand T."/>
        </authorList>
    </citation>
    <scope>NUCLEOTIDE SEQUENCE [LARGE SCALE GENOMIC DNA]</scope>
    <source>
        <strain evidence="2">HA-2024</strain>
        <tissue evidence="2">Whole body</tissue>
    </source>
</reference>
<accession>A0ABD1CRQ3</accession>
<protein>
    <submittedName>
        <fullName evidence="2">Uncharacterized protein</fullName>
    </submittedName>
</protein>
<feature type="signal peptide" evidence="1">
    <location>
        <begin position="1"/>
        <end position="19"/>
    </location>
</feature>
<keyword evidence="1" id="KW-0732">Signal</keyword>
<gene>
    <name evidence="2" type="ORF">pipiens_015150</name>
</gene>
<dbReference type="EMBL" id="JBEHCU010009878">
    <property type="protein sequence ID" value="KAL1379100.1"/>
    <property type="molecule type" value="Genomic_DNA"/>
</dbReference>
<dbReference type="PANTHER" id="PTHR46591">
    <property type="entry name" value="ZINC FINGER FYVE DOMAIN-CONTAINING PROTEIN 26"/>
    <property type="match status" value="1"/>
</dbReference>
<evidence type="ECO:0000256" key="1">
    <source>
        <dbReference type="SAM" id="SignalP"/>
    </source>
</evidence>
<dbReference type="PANTHER" id="PTHR46591:SF1">
    <property type="entry name" value="ZINC FINGER FYVE DOMAIN-CONTAINING PROTEIN 26"/>
    <property type="match status" value="1"/>
</dbReference>
<evidence type="ECO:0000313" key="2">
    <source>
        <dbReference type="EMBL" id="KAL1379100.1"/>
    </source>
</evidence>
<comment type="caution">
    <text evidence="2">The sequence shown here is derived from an EMBL/GenBank/DDBJ whole genome shotgun (WGS) entry which is preliminary data.</text>
</comment>
<feature type="chain" id="PRO_5044882156" evidence="1">
    <location>
        <begin position="20"/>
        <end position="208"/>
    </location>
</feature>
<dbReference type="AlphaFoldDB" id="A0ABD1CRQ3"/>
<name>A0ABD1CRQ3_CULPP</name>
<proteinExistence type="predicted"/>
<keyword evidence="3" id="KW-1185">Reference proteome</keyword>
<sequence length="208" mass="23813">MLLNLTLAAIVRGLDFAEADKIKEHAEIILSMVKNDCEALLLQESTSSANLCKLRGALIHSEKWSLPLKLSTKYSFKTSGVMAAWEKSASERDVAKRHGKNYGNPGTLMIDQLRYWDDYLPFLAVHRRIANIKPLKQNHPEAIDQFRRVVLDRGVKIHLLDNQSPWEVLKYDEDGEYIGEILGEILMMTKLIKTIPISKRLQRVDRCL</sequence>
<dbReference type="Proteomes" id="UP001562425">
    <property type="component" value="Unassembled WGS sequence"/>
</dbReference>